<dbReference type="EMBL" id="JACEFO010001625">
    <property type="protein sequence ID" value="KAF8729197.1"/>
    <property type="molecule type" value="Genomic_DNA"/>
</dbReference>
<evidence type="ECO:0000256" key="1">
    <source>
        <dbReference type="SAM" id="MobiDB-lite"/>
    </source>
</evidence>
<accession>A0A835F5Z1</accession>
<evidence type="ECO:0000313" key="3">
    <source>
        <dbReference type="Proteomes" id="UP000636709"/>
    </source>
</evidence>
<protein>
    <submittedName>
        <fullName evidence="2">Uncharacterized protein</fullName>
    </submittedName>
</protein>
<comment type="caution">
    <text evidence="2">The sequence shown here is derived from an EMBL/GenBank/DDBJ whole genome shotgun (WGS) entry which is preliminary data.</text>
</comment>
<feature type="region of interest" description="Disordered" evidence="1">
    <location>
        <begin position="46"/>
        <end position="72"/>
    </location>
</feature>
<name>A0A835F5Z1_9POAL</name>
<proteinExistence type="predicted"/>
<keyword evidence="3" id="KW-1185">Reference proteome</keyword>
<organism evidence="2 3">
    <name type="scientific">Digitaria exilis</name>
    <dbReference type="NCBI Taxonomy" id="1010633"/>
    <lineage>
        <taxon>Eukaryota</taxon>
        <taxon>Viridiplantae</taxon>
        <taxon>Streptophyta</taxon>
        <taxon>Embryophyta</taxon>
        <taxon>Tracheophyta</taxon>
        <taxon>Spermatophyta</taxon>
        <taxon>Magnoliopsida</taxon>
        <taxon>Liliopsida</taxon>
        <taxon>Poales</taxon>
        <taxon>Poaceae</taxon>
        <taxon>PACMAD clade</taxon>
        <taxon>Panicoideae</taxon>
        <taxon>Panicodae</taxon>
        <taxon>Paniceae</taxon>
        <taxon>Anthephorinae</taxon>
        <taxon>Digitaria</taxon>
    </lineage>
</organism>
<dbReference type="Proteomes" id="UP000636709">
    <property type="component" value="Unassembled WGS sequence"/>
</dbReference>
<dbReference type="OrthoDB" id="10394220at2759"/>
<evidence type="ECO:0000313" key="2">
    <source>
        <dbReference type="EMBL" id="KAF8729197.1"/>
    </source>
</evidence>
<gene>
    <name evidence="2" type="ORF">HU200_017781</name>
</gene>
<reference evidence="2" key="1">
    <citation type="submission" date="2020-07" db="EMBL/GenBank/DDBJ databases">
        <title>Genome sequence and genetic diversity analysis of an under-domesticated orphan crop, white fonio (Digitaria exilis).</title>
        <authorList>
            <person name="Bennetzen J.L."/>
            <person name="Chen S."/>
            <person name="Ma X."/>
            <person name="Wang X."/>
            <person name="Yssel A.E.J."/>
            <person name="Chaluvadi S.R."/>
            <person name="Johnson M."/>
            <person name="Gangashetty P."/>
            <person name="Hamidou F."/>
            <person name="Sanogo M.D."/>
            <person name="Zwaenepoel A."/>
            <person name="Wallace J."/>
            <person name="Van De Peer Y."/>
            <person name="Van Deynze A."/>
        </authorList>
    </citation>
    <scope>NUCLEOTIDE SEQUENCE</scope>
    <source>
        <tissue evidence="2">Leaves</tissue>
    </source>
</reference>
<sequence>MLLYSKLIYAYLNPGTGRLTEVQDSFLPDGWSQLSWTFLVRSGQTKAEGDGGQVHGRKQRNAVRHTASNTVL</sequence>
<dbReference type="AlphaFoldDB" id="A0A835F5Z1"/>